<dbReference type="AlphaFoldDB" id="A0A9D4MAU4"/>
<protein>
    <submittedName>
        <fullName evidence="3">Uncharacterized protein</fullName>
    </submittedName>
</protein>
<proteinExistence type="predicted"/>
<dbReference type="EMBL" id="JAIWYP010000002">
    <property type="protein sequence ID" value="KAH3872349.1"/>
    <property type="molecule type" value="Genomic_DNA"/>
</dbReference>
<reference evidence="3" key="1">
    <citation type="journal article" date="2019" name="bioRxiv">
        <title>The Genome of the Zebra Mussel, Dreissena polymorpha: A Resource for Invasive Species Research.</title>
        <authorList>
            <person name="McCartney M.A."/>
            <person name="Auch B."/>
            <person name="Kono T."/>
            <person name="Mallez S."/>
            <person name="Zhang Y."/>
            <person name="Obille A."/>
            <person name="Becker A."/>
            <person name="Abrahante J.E."/>
            <person name="Garbe J."/>
            <person name="Badalamenti J.P."/>
            <person name="Herman A."/>
            <person name="Mangelson H."/>
            <person name="Liachko I."/>
            <person name="Sullivan S."/>
            <person name="Sone E.D."/>
            <person name="Koren S."/>
            <person name="Silverstein K.A.T."/>
            <person name="Beckman K.B."/>
            <person name="Gohl D.M."/>
        </authorList>
    </citation>
    <scope>NUCLEOTIDE SEQUENCE</scope>
    <source>
        <strain evidence="3">Duluth1</strain>
        <tissue evidence="3">Whole animal</tissue>
    </source>
</reference>
<dbReference type="Proteomes" id="UP000828390">
    <property type="component" value="Unassembled WGS sequence"/>
</dbReference>
<reference evidence="3" key="2">
    <citation type="submission" date="2020-11" db="EMBL/GenBank/DDBJ databases">
        <authorList>
            <person name="McCartney M.A."/>
            <person name="Auch B."/>
            <person name="Kono T."/>
            <person name="Mallez S."/>
            <person name="Becker A."/>
            <person name="Gohl D.M."/>
            <person name="Silverstein K.A.T."/>
            <person name="Koren S."/>
            <person name="Bechman K.B."/>
            <person name="Herman A."/>
            <person name="Abrahante J.E."/>
            <person name="Garbe J."/>
        </authorList>
    </citation>
    <scope>NUCLEOTIDE SEQUENCE</scope>
    <source>
        <strain evidence="3">Duluth1</strain>
        <tissue evidence="3">Whole animal</tissue>
    </source>
</reference>
<evidence type="ECO:0000256" key="2">
    <source>
        <dbReference type="SAM" id="Phobius"/>
    </source>
</evidence>
<evidence type="ECO:0000313" key="4">
    <source>
        <dbReference type="Proteomes" id="UP000828390"/>
    </source>
</evidence>
<gene>
    <name evidence="3" type="ORF">DPMN_035564</name>
</gene>
<evidence type="ECO:0000313" key="3">
    <source>
        <dbReference type="EMBL" id="KAH3872349.1"/>
    </source>
</evidence>
<keyword evidence="2" id="KW-1133">Transmembrane helix</keyword>
<name>A0A9D4MAU4_DREPO</name>
<evidence type="ECO:0000256" key="1">
    <source>
        <dbReference type="SAM" id="MobiDB-lite"/>
    </source>
</evidence>
<accession>A0A9D4MAU4</accession>
<keyword evidence="4" id="KW-1185">Reference proteome</keyword>
<organism evidence="3 4">
    <name type="scientific">Dreissena polymorpha</name>
    <name type="common">Zebra mussel</name>
    <name type="synonym">Mytilus polymorpha</name>
    <dbReference type="NCBI Taxonomy" id="45954"/>
    <lineage>
        <taxon>Eukaryota</taxon>
        <taxon>Metazoa</taxon>
        <taxon>Spiralia</taxon>
        <taxon>Lophotrochozoa</taxon>
        <taxon>Mollusca</taxon>
        <taxon>Bivalvia</taxon>
        <taxon>Autobranchia</taxon>
        <taxon>Heteroconchia</taxon>
        <taxon>Euheterodonta</taxon>
        <taxon>Imparidentia</taxon>
        <taxon>Neoheterodontei</taxon>
        <taxon>Myida</taxon>
        <taxon>Dreissenoidea</taxon>
        <taxon>Dreissenidae</taxon>
        <taxon>Dreissena</taxon>
    </lineage>
</organism>
<keyword evidence="2" id="KW-0812">Transmembrane</keyword>
<feature type="transmembrane region" description="Helical" evidence="2">
    <location>
        <begin position="59"/>
        <end position="79"/>
    </location>
</feature>
<comment type="caution">
    <text evidence="3">The sequence shown here is derived from an EMBL/GenBank/DDBJ whole genome shotgun (WGS) entry which is preliminary data.</text>
</comment>
<keyword evidence="2" id="KW-0472">Membrane</keyword>
<feature type="region of interest" description="Disordered" evidence="1">
    <location>
        <begin position="16"/>
        <end position="39"/>
    </location>
</feature>
<sequence>MNCYQQCVFLPWREREREREREKREREERGRREGGGGVVRDRKHEITSPSLATISLAPLYLSSLSALILSTLSPLAFWWREREWGREIITYEWFY</sequence>